<keyword evidence="2" id="KW-1185">Reference proteome</keyword>
<sequence length="125" mass="13515">MAEPDSDERGLCLTRSLRNSPHLILTRTELFSTRSVTPGVLDSVSATPCLCKARLLPHLSARHIHFLTCYLPDSVSVSQHWLRKECAWLDMGLAVGLSIRLKVCGLALMGKGSALQGSPGIAFTG</sequence>
<proteinExistence type="predicted"/>
<gene>
    <name evidence="1" type="ORF">L798_07530</name>
</gene>
<accession>A0A067R6V7</accession>
<organism evidence="1 2">
    <name type="scientific">Zootermopsis nevadensis</name>
    <name type="common">Dampwood termite</name>
    <dbReference type="NCBI Taxonomy" id="136037"/>
    <lineage>
        <taxon>Eukaryota</taxon>
        <taxon>Metazoa</taxon>
        <taxon>Ecdysozoa</taxon>
        <taxon>Arthropoda</taxon>
        <taxon>Hexapoda</taxon>
        <taxon>Insecta</taxon>
        <taxon>Pterygota</taxon>
        <taxon>Neoptera</taxon>
        <taxon>Polyneoptera</taxon>
        <taxon>Dictyoptera</taxon>
        <taxon>Blattodea</taxon>
        <taxon>Blattoidea</taxon>
        <taxon>Termitoidae</taxon>
        <taxon>Termopsidae</taxon>
        <taxon>Zootermopsis</taxon>
    </lineage>
</organism>
<reference evidence="1 2" key="1">
    <citation type="journal article" date="2014" name="Nat. Commun.">
        <title>Molecular traces of alternative social organization in a termite genome.</title>
        <authorList>
            <person name="Terrapon N."/>
            <person name="Li C."/>
            <person name="Robertson H.M."/>
            <person name="Ji L."/>
            <person name="Meng X."/>
            <person name="Booth W."/>
            <person name="Chen Z."/>
            <person name="Childers C.P."/>
            <person name="Glastad K.M."/>
            <person name="Gokhale K."/>
            <person name="Gowin J."/>
            <person name="Gronenberg W."/>
            <person name="Hermansen R.A."/>
            <person name="Hu H."/>
            <person name="Hunt B.G."/>
            <person name="Huylmans A.K."/>
            <person name="Khalil S.M."/>
            <person name="Mitchell R.D."/>
            <person name="Munoz-Torres M.C."/>
            <person name="Mustard J.A."/>
            <person name="Pan H."/>
            <person name="Reese J.T."/>
            <person name="Scharf M.E."/>
            <person name="Sun F."/>
            <person name="Vogel H."/>
            <person name="Xiao J."/>
            <person name="Yang W."/>
            <person name="Yang Z."/>
            <person name="Yang Z."/>
            <person name="Zhou J."/>
            <person name="Zhu J."/>
            <person name="Brent C.S."/>
            <person name="Elsik C.G."/>
            <person name="Goodisman M.A."/>
            <person name="Liberles D.A."/>
            <person name="Roe R.M."/>
            <person name="Vargo E.L."/>
            <person name="Vilcinskas A."/>
            <person name="Wang J."/>
            <person name="Bornberg-Bauer E."/>
            <person name="Korb J."/>
            <person name="Zhang G."/>
            <person name="Liebig J."/>
        </authorList>
    </citation>
    <scope>NUCLEOTIDE SEQUENCE [LARGE SCALE GENOMIC DNA]</scope>
    <source>
        <tissue evidence="1">Whole organism</tissue>
    </source>
</reference>
<dbReference type="EMBL" id="KK852701">
    <property type="protein sequence ID" value="KDR18126.1"/>
    <property type="molecule type" value="Genomic_DNA"/>
</dbReference>
<evidence type="ECO:0000313" key="1">
    <source>
        <dbReference type="EMBL" id="KDR18126.1"/>
    </source>
</evidence>
<protein>
    <submittedName>
        <fullName evidence="1">Uncharacterized protein</fullName>
    </submittedName>
</protein>
<evidence type="ECO:0000313" key="2">
    <source>
        <dbReference type="Proteomes" id="UP000027135"/>
    </source>
</evidence>
<name>A0A067R6V7_ZOONE</name>
<dbReference type="InParanoid" id="A0A067R6V7"/>
<dbReference type="Proteomes" id="UP000027135">
    <property type="component" value="Unassembled WGS sequence"/>
</dbReference>
<dbReference type="AlphaFoldDB" id="A0A067R6V7"/>